<keyword evidence="2" id="KW-0808">Transferase</keyword>
<dbReference type="SUPFAM" id="SSF53335">
    <property type="entry name" value="S-adenosyl-L-methionine-dependent methyltransferases"/>
    <property type="match status" value="1"/>
</dbReference>
<name>A0A9W9G9G0_9EURO</name>
<dbReference type="InterPro" id="IPR029063">
    <property type="entry name" value="SAM-dependent_MTases_sf"/>
</dbReference>
<evidence type="ECO:0000259" key="3">
    <source>
        <dbReference type="Pfam" id="PF13649"/>
    </source>
</evidence>
<evidence type="ECO:0000313" key="4">
    <source>
        <dbReference type="EMBL" id="KAJ5114394.1"/>
    </source>
</evidence>
<dbReference type="Proteomes" id="UP001141434">
    <property type="component" value="Unassembled WGS sequence"/>
</dbReference>
<organism evidence="4 5">
    <name type="scientific">Penicillium alfredii</name>
    <dbReference type="NCBI Taxonomy" id="1506179"/>
    <lineage>
        <taxon>Eukaryota</taxon>
        <taxon>Fungi</taxon>
        <taxon>Dikarya</taxon>
        <taxon>Ascomycota</taxon>
        <taxon>Pezizomycotina</taxon>
        <taxon>Eurotiomycetes</taxon>
        <taxon>Eurotiomycetidae</taxon>
        <taxon>Eurotiales</taxon>
        <taxon>Aspergillaceae</taxon>
        <taxon>Penicillium</taxon>
    </lineage>
</organism>
<keyword evidence="1" id="KW-0489">Methyltransferase</keyword>
<dbReference type="PANTHER" id="PTHR43861:SF1">
    <property type="entry name" value="TRANS-ACONITATE 2-METHYLTRANSFERASE"/>
    <property type="match status" value="1"/>
</dbReference>
<comment type="caution">
    <text evidence="4">The sequence shown here is derived from an EMBL/GenBank/DDBJ whole genome shotgun (WGS) entry which is preliminary data.</text>
</comment>
<dbReference type="OrthoDB" id="66144at2759"/>
<dbReference type="InterPro" id="IPR041698">
    <property type="entry name" value="Methyltransf_25"/>
</dbReference>
<reference evidence="4" key="2">
    <citation type="journal article" date="2023" name="IMA Fungus">
        <title>Comparative genomic study of the Penicillium genus elucidates a diverse pangenome and 15 lateral gene transfer events.</title>
        <authorList>
            <person name="Petersen C."/>
            <person name="Sorensen T."/>
            <person name="Nielsen M.R."/>
            <person name="Sondergaard T.E."/>
            <person name="Sorensen J.L."/>
            <person name="Fitzpatrick D.A."/>
            <person name="Frisvad J.C."/>
            <person name="Nielsen K.L."/>
        </authorList>
    </citation>
    <scope>NUCLEOTIDE SEQUENCE</scope>
    <source>
        <strain evidence="4">IBT 34128</strain>
    </source>
</reference>
<feature type="domain" description="Methyltransferase" evidence="3">
    <location>
        <begin position="43"/>
        <end position="141"/>
    </location>
</feature>
<gene>
    <name evidence="4" type="ORF">NUU61_000153</name>
</gene>
<dbReference type="CDD" id="cd02440">
    <property type="entry name" value="AdoMet_MTases"/>
    <property type="match status" value="1"/>
</dbReference>
<evidence type="ECO:0000256" key="2">
    <source>
        <dbReference type="ARBA" id="ARBA00022679"/>
    </source>
</evidence>
<keyword evidence="5" id="KW-1185">Reference proteome</keyword>
<dbReference type="EMBL" id="JAPMSZ010000001">
    <property type="protein sequence ID" value="KAJ5114394.1"/>
    <property type="molecule type" value="Genomic_DNA"/>
</dbReference>
<dbReference type="GO" id="GO:0008168">
    <property type="term" value="F:methyltransferase activity"/>
    <property type="evidence" value="ECO:0007669"/>
    <property type="project" value="UniProtKB-KW"/>
</dbReference>
<dbReference type="RefSeq" id="XP_056515587.1">
    <property type="nucleotide sequence ID" value="XM_056650737.1"/>
</dbReference>
<dbReference type="GO" id="GO:0032259">
    <property type="term" value="P:methylation"/>
    <property type="evidence" value="ECO:0007669"/>
    <property type="project" value="UniProtKB-KW"/>
</dbReference>
<dbReference type="PANTHER" id="PTHR43861">
    <property type="entry name" value="TRANS-ACONITATE 2-METHYLTRANSFERASE-RELATED"/>
    <property type="match status" value="1"/>
</dbReference>
<reference evidence="4" key="1">
    <citation type="submission" date="2022-11" db="EMBL/GenBank/DDBJ databases">
        <authorList>
            <person name="Petersen C."/>
        </authorList>
    </citation>
    <scope>NUCLEOTIDE SEQUENCE</scope>
    <source>
        <strain evidence="4">IBT 34128</strain>
    </source>
</reference>
<evidence type="ECO:0000313" key="5">
    <source>
        <dbReference type="Proteomes" id="UP001141434"/>
    </source>
</evidence>
<proteinExistence type="predicted"/>
<protein>
    <recommendedName>
        <fullName evidence="3">Methyltransferase domain-containing protein</fullName>
    </recommendedName>
</protein>
<evidence type="ECO:0000256" key="1">
    <source>
        <dbReference type="ARBA" id="ARBA00022603"/>
    </source>
</evidence>
<dbReference type="AlphaFoldDB" id="A0A9W9G9G0"/>
<dbReference type="GeneID" id="81389905"/>
<dbReference type="Pfam" id="PF13649">
    <property type="entry name" value="Methyltransf_25"/>
    <property type="match status" value="1"/>
</dbReference>
<dbReference type="Gene3D" id="3.40.50.150">
    <property type="entry name" value="Vaccinia Virus protein VP39"/>
    <property type="match status" value="1"/>
</dbReference>
<sequence length="276" mass="30520">MSSDQQTTKDHWSTEAYATSASFVPKLAQKLVTYLDPKPTDKVLDVGCGDGKFTENFLPAVGSVLGIDSSPAMIESANKDYASSKASFRVVDCRYLEKDTSIVDGSWDKVISNAALHWILRDDSTRMSTLCAIHGSLKPGGVYVFEMGGHGNIAEIKTAFIYALVQQGIPIETARETSPWFFPSETWMKGALEQVGFQVEHLELEYRPTKLTTSTNGGLEGWVRLMGAQFLETLAEDKRDVVVRQVCDVLQTVVTHDEDGSQWLGYVRLRGIAKKI</sequence>
<accession>A0A9W9G9G0</accession>